<evidence type="ECO:0000256" key="1">
    <source>
        <dbReference type="ARBA" id="ARBA00008136"/>
    </source>
</evidence>
<evidence type="ECO:0000256" key="5">
    <source>
        <dbReference type="ARBA" id="ARBA00023124"/>
    </source>
</evidence>
<keyword evidence="10" id="KW-1185">Reference proteome</keyword>
<keyword evidence="7" id="KW-0456">Lyase</keyword>
<evidence type="ECO:0000313" key="9">
    <source>
        <dbReference type="EMBL" id="MBB4248797.1"/>
    </source>
</evidence>
<sequence length="140" mass="15504">MFRHAFRKSRVLVPADAFYEWKPVAGGKQPFAIHLRDGSPMGLAGLLEHWNAPSGETLLTFTVLTTTANPLMRPIHDRMPAIIPPEDYALWLDPDFGDVGRLQALLGPYPERFMEAHPVSKRVNGPANDDPDLLAAVPLP</sequence>
<evidence type="ECO:0000256" key="6">
    <source>
        <dbReference type="ARBA" id="ARBA00023125"/>
    </source>
</evidence>
<evidence type="ECO:0000256" key="8">
    <source>
        <dbReference type="RuleBase" id="RU364100"/>
    </source>
</evidence>
<evidence type="ECO:0000256" key="3">
    <source>
        <dbReference type="ARBA" id="ARBA00022763"/>
    </source>
</evidence>
<dbReference type="GO" id="GO:0016829">
    <property type="term" value="F:lyase activity"/>
    <property type="evidence" value="ECO:0007669"/>
    <property type="project" value="UniProtKB-KW"/>
</dbReference>
<protein>
    <recommendedName>
        <fullName evidence="8">Abasic site processing protein</fullName>
        <ecNumber evidence="8">3.4.-.-</ecNumber>
    </recommendedName>
</protein>
<keyword evidence="6" id="KW-0238">DNA-binding</keyword>
<organism evidence="9 10">
    <name type="scientific">Rhodocyclus tenuis</name>
    <name type="common">Rhodospirillum tenue</name>
    <dbReference type="NCBI Taxonomy" id="1066"/>
    <lineage>
        <taxon>Bacteria</taxon>
        <taxon>Pseudomonadati</taxon>
        <taxon>Pseudomonadota</taxon>
        <taxon>Betaproteobacteria</taxon>
        <taxon>Rhodocyclales</taxon>
        <taxon>Rhodocyclaceae</taxon>
        <taxon>Rhodocyclus</taxon>
    </lineage>
</organism>
<evidence type="ECO:0000256" key="2">
    <source>
        <dbReference type="ARBA" id="ARBA00022670"/>
    </source>
</evidence>
<dbReference type="EC" id="3.4.-.-" evidence="8"/>
<name>A0A840G322_RHOTE</name>
<comment type="caution">
    <text evidence="9">The sequence shown here is derived from an EMBL/GenBank/DDBJ whole genome shotgun (WGS) entry which is preliminary data.</text>
</comment>
<accession>A0A840G322</accession>
<dbReference type="SUPFAM" id="SSF143081">
    <property type="entry name" value="BB1717-like"/>
    <property type="match status" value="1"/>
</dbReference>
<dbReference type="GO" id="GO:0006508">
    <property type="term" value="P:proteolysis"/>
    <property type="evidence" value="ECO:0007669"/>
    <property type="project" value="UniProtKB-KW"/>
</dbReference>
<dbReference type="GO" id="GO:0106300">
    <property type="term" value="P:protein-DNA covalent cross-linking repair"/>
    <property type="evidence" value="ECO:0007669"/>
    <property type="project" value="InterPro"/>
</dbReference>
<dbReference type="Gene3D" id="3.90.1680.10">
    <property type="entry name" value="SOS response associated peptidase-like"/>
    <property type="match status" value="1"/>
</dbReference>
<dbReference type="InterPro" id="IPR003738">
    <property type="entry name" value="SRAP"/>
</dbReference>
<reference evidence="9 10" key="1">
    <citation type="submission" date="2020-08" db="EMBL/GenBank/DDBJ databases">
        <title>Genome sequencing of Purple Non-Sulfur Bacteria from various extreme environments.</title>
        <authorList>
            <person name="Mayer M."/>
        </authorList>
    </citation>
    <scope>NUCLEOTIDE SEQUENCE [LARGE SCALE GENOMIC DNA]</scope>
    <source>
        <strain evidence="9 10">2761</strain>
    </source>
</reference>
<dbReference type="EMBL" id="JACIGE010000014">
    <property type="protein sequence ID" value="MBB4248797.1"/>
    <property type="molecule type" value="Genomic_DNA"/>
</dbReference>
<dbReference type="GO" id="GO:0003697">
    <property type="term" value="F:single-stranded DNA binding"/>
    <property type="evidence" value="ECO:0007669"/>
    <property type="project" value="InterPro"/>
</dbReference>
<dbReference type="Pfam" id="PF02586">
    <property type="entry name" value="SRAP"/>
    <property type="match status" value="1"/>
</dbReference>
<dbReference type="Proteomes" id="UP000587070">
    <property type="component" value="Unassembled WGS sequence"/>
</dbReference>
<keyword evidence="4 8" id="KW-0378">Hydrolase</keyword>
<dbReference type="PANTHER" id="PTHR13604">
    <property type="entry name" value="DC12-RELATED"/>
    <property type="match status" value="1"/>
</dbReference>
<keyword evidence="3" id="KW-0227">DNA damage</keyword>
<evidence type="ECO:0000256" key="7">
    <source>
        <dbReference type="ARBA" id="ARBA00023239"/>
    </source>
</evidence>
<dbReference type="PANTHER" id="PTHR13604:SF0">
    <property type="entry name" value="ABASIC SITE PROCESSING PROTEIN HMCES"/>
    <property type="match status" value="1"/>
</dbReference>
<keyword evidence="5" id="KW-0190">Covalent protein-DNA linkage</keyword>
<dbReference type="InterPro" id="IPR036590">
    <property type="entry name" value="SRAP-like"/>
</dbReference>
<dbReference type="AlphaFoldDB" id="A0A840G322"/>
<evidence type="ECO:0000313" key="10">
    <source>
        <dbReference type="Proteomes" id="UP000587070"/>
    </source>
</evidence>
<comment type="similarity">
    <text evidence="1 8">Belongs to the SOS response-associated peptidase family.</text>
</comment>
<evidence type="ECO:0000256" key="4">
    <source>
        <dbReference type="ARBA" id="ARBA00022801"/>
    </source>
</evidence>
<gene>
    <name evidence="9" type="ORF">GGD90_003197</name>
</gene>
<proteinExistence type="inferred from homology"/>
<keyword evidence="2 8" id="KW-0645">Protease</keyword>
<dbReference type="GO" id="GO:0008233">
    <property type="term" value="F:peptidase activity"/>
    <property type="evidence" value="ECO:0007669"/>
    <property type="project" value="UniProtKB-KW"/>
</dbReference>